<accession>X1ERT1</accession>
<dbReference type="AlphaFoldDB" id="X1ERT1"/>
<comment type="caution">
    <text evidence="1">The sequence shown here is derived from an EMBL/GenBank/DDBJ whole genome shotgun (WGS) entry which is preliminary data.</text>
</comment>
<sequence>MSAHMRKRHIKQNENVIRITHAGVIYQFPKKVAAKYRVTEQSVSTQKIFSSINRKYTKPGALLRGIRIRENLTQIEMAKKSRLL</sequence>
<name>X1ERT1_9ZZZZ</name>
<organism evidence="1">
    <name type="scientific">marine sediment metagenome</name>
    <dbReference type="NCBI Taxonomy" id="412755"/>
    <lineage>
        <taxon>unclassified sequences</taxon>
        <taxon>metagenomes</taxon>
        <taxon>ecological metagenomes</taxon>
    </lineage>
</organism>
<dbReference type="EMBL" id="BART01029841">
    <property type="protein sequence ID" value="GAH11353.1"/>
    <property type="molecule type" value="Genomic_DNA"/>
</dbReference>
<reference evidence="1" key="1">
    <citation type="journal article" date="2014" name="Front. Microbiol.">
        <title>High frequency of phylogenetically diverse reductive dehalogenase-homologous genes in deep subseafloor sedimentary metagenomes.</title>
        <authorList>
            <person name="Kawai M."/>
            <person name="Futagami T."/>
            <person name="Toyoda A."/>
            <person name="Takaki Y."/>
            <person name="Nishi S."/>
            <person name="Hori S."/>
            <person name="Arai W."/>
            <person name="Tsubouchi T."/>
            <person name="Morono Y."/>
            <person name="Uchiyama I."/>
            <person name="Ito T."/>
            <person name="Fujiyama A."/>
            <person name="Inagaki F."/>
            <person name="Takami H."/>
        </authorList>
    </citation>
    <scope>NUCLEOTIDE SEQUENCE</scope>
    <source>
        <strain evidence="1">Expedition CK06-06</strain>
    </source>
</reference>
<feature type="non-terminal residue" evidence="1">
    <location>
        <position position="84"/>
    </location>
</feature>
<protein>
    <submittedName>
        <fullName evidence="1">Uncharacterized protein</fullName>
    </submittedName>
</protein>
<evidence type="ECO:0000313" key="1">
    <source>
        <dbReference type="EMBL" id="GAH11353.1"/>
    </source>
</evidence>
<gene>
    <name evidence="1" type="ORF">S01H4_52264</name>
</gene>
<proteinExistence type="predicted"/>